<evidence type="ECO:0000313" key="8">
    <source>
        <dbReference type="Proteomes" id="UP000237000"/>
    </source>
</evidence>
<feature type="transmembrane region" description="Helical" evidence="5">
    <location>
        <begin position="133"/>
        <end position="151"/>
    </location>
</feature>
<dbReference type="EMBL" id="JXTC01000116">
    <property type="protein sequence ID" value="PON87515.1"/>
    <property type="molecule type" value="Genomic_DNA"/>
</dbReference>
<dbReference type="PANTHER" id="PTHR48040">
    <property type="entry name" value="PLEIOTROPIC DRUG RESISTANCE PROTEIN 1-LIKE ISOFORM X1"/>
    <property type="match status" value="1"/>
</dbReference>
<keyword evidence="2 5" id="KW-0812">Transmembrane</keyword>
<dbReference type="InterPro" id="IPR013525">
    <property type="entry name" value="ABC2_TM"/>
</dbReference>
<comment type="caution">
    <text evidence="7">The sequence shown here is derived from an EMBL/GenBank/DDBJ whole genome shotgun (WGS) entry which is preliminary data.</text>
</comment>
<comment type="subcellular location">
    <subcellularLocation>
        <location evidence="1">Membrane</location>
        <topology evidence="1">Multi-pass membrane protein</topology>
    </subcellularLocation>
</comment>
<dbReference type="Proteomes" id="UP000237000">
    <property type="component" value="Unassembled WGS sequence"/>
</dbReference>
<evidence type="ECO:0000256" key="5">
    <source>
        <dbReference type="SAM" id="Phobius"/>
    </source>
</evidence>
<evidence type="ECO:0000256" key="4">
    <source>
        <dbReference type="ARBA" id="ARBA00023136"/>
    </source>
</evidence>
<name>A0A2P5EPW1_TREOI</name>
<sequence length="187" mass="21548">MLVLDLVGVEELKVSSRGYCKLPVFYKQRDLNFYPAWVYALFTCILNIPIACLEVAIWIAVKYYLIGLDPSVASLFKQLLLLIFVNQMGSAIFQAIAATSRNIIIADTFGSFVLLMLLGLGGFLLLKDDIKSWWIWGYWSSPLMYYQNVILVNEFLSDEWSHVSQWSFLFLFFVLIDLYSGFYSLNL</sequence>
<accession>A0A2P5EPW1</accession>
<keyword evidence="4 5" id="KW-0472">Membrane</keyword>
<gene>
    <name evidence="7" type="ORF">TorRG33x02_166930</name>
</gene>
<dbReference type="AlphaFoldDB" id="A0A2P5EPW1"/>
<feature type="transmembrane region" description="Helical" evidence="5">
    <location>
        <begin position="163"/>
        <end position="185"/>
    </location>
</feature>
<proteinExistence type="predicted"/>
<evidence type="ECO:0000256" key="1">
    <source>
        <dbReference type="ARBA" id="ARBA00004141"/>
    </source>
</evidence>
<evidence type="ECO:0000313" key="7">
    <source>
        <dbReference type="EMBL" id="PON87515.1"/>
    </source>
</evidence>
<evidence type="ECO:0000256" key="3">
    <source>
        <dbReference type="ARBA" id="ARBA00022989"/>
    </source>
</evidence>
<feature type="transmembrane region" description="Helical" evidence="5">
    <location>
        <begin position="36"/>
        <end position="59"/>
    </location>
</feature>
<feature type="transmembrane region" description="Helical" evidence="5">
    <location>
        <begin position="79"/>
        <end position="97"/>
    </location>
</feature>
<organism evidence="7 8">
    <name type="scientific">Trema orientale</name>
    <name type="common">Charcoal tree</name>
    <name type="synonym">Celtis orientalis</name>
    <dbReference type="NCBI Taxonomy" id="63057"/>
    <lineage>
        <taxon>Eukaryota</taxon>
        <taxon>Viridiplantae</taxon>
        <taxon>Streptophyta</taxon>
        <taxon>Embryophyta</taxon>
        <taxon>Tracheophyta</taxon>
        <taxon>Spermatophyta</taxon>
        <taxon>Magnoliopsida</taxon>
        <taxon>eudicotyledons</taxon>
        <taxon>Gunneridae</taxon>
        <taxon>Pentapetalae</taxon>
        <taxon>rosids</taxon>
        <taxon>fabids</taxon>
        <taxon>Rosales</taxon>
        <taxon>Cannabaceae</taxon>
        <taxon>Trema</taxon>
    </lineage>
</organism>
<dbReference type="GO" id="GO:0016020">
    <property type="term" value="C:membrane"/>
    <property type="evidence" value="ECO:0007669"/>
    <property type="project" value="UniProtKB-SubCell"/>
</dbReference>
<keyword evidence="8" id="KW-1185">Reference proteome</keyword>
<dbReference type="InParanoid" id="A0A2P5EPW1"/>
<dbReference type="PANTHER" id="PTHR48040:SF20">
    <property type="entry name" value="PLEIOTROPIC DRUG RESISTANCE PROTEIN 1"/>
    <property type="match status" value="1"/>
</dbReference>
<dbReference type="GO" id="GO:0140359">
    <property type="term" value="F:ABC-type transporter activity"/>
    <property type="evidence" value="ECO:0007669"/>
    <property type="project" value="InterPro"/>
</dbReference>
<keyword evidence="3 5" id="KW-1133">Transmembrane helix</keyword>
<evidence type="ECO:0000256" key="2">
    <source>
        <dbReference type="ARBA" id="ARBA00022692"/>
    </source>
</evidence>
<feature type="domain" description="ABC-2 type transporter transmembrane" evidence="6">
    <location>
        <begin position="22"/>
        <end position="155"/>
    </location>
</feature>
<feature type="transmembrane region" description="Helical" evidence="5">
    <location>
        <begin position="103"/>
        <end position="126"/>
    </location>
</feature>
<dbReference type="Pfam" id="PF01061">
    <property type="entry name" value="ABC2_membrane"/>
    <property type="match status" value="1"/>
</dbReference>
<dbReference type="OrthoDB" id="1707572at2759"/>
<reference evidence="8" key="1">
    <citation type="submission" date="2016-06" db="EMBL/GenBank/DDBJ databases">
        <title>Parallel loss of symbiosis genes in relatives of nitrogen-fixing non-legume Parasponia.</title>
        <authorList>
            <person name="Van Velzen R."/>
            <person name="Holmer R."/>
            <person name="Bu F."/>
            <person name="Rutten L."/>
            <person name="Van Zeijl A."/>
            <person name="Liu W."/>
            <person name="Santuari L."/>
            <person name="Cao Q."/>
            <person name="Sharma T."/>
            <person name="Shen D."/>
            <person name="Roswanjaya Y."/>
            <person name="Wardhani T."/>
            <person name="Kalhor M.S."/>
            <person name="Jansen J."/>
            <person name="Van den Hoogen J."/>
            <person name="Gungor B."/>
            <person name="Hartog M."/>
            <person name="Hontelez J."/>
            <person name="Verver J."/>
            <person name="Yang W.-C."/>
            <person name="Schijlen E."/>
            <person name="Repin R."/>
            <person name="Schilthuizen M."/>
            <person name="Schranz E."/>
            <person name="Heidstra R."/>
            <person name="Miyata K."/>
            <person name="Fedorova E."/>
            <person name="Kohlen W."/>
            <person name="Bisseling T."/>
            <person name="Smit S."/>
            <person name="Geurts R."/>
        </authorList>
    </citation>
    <scope>NUCLEOTIDE SEQUENCE [LARGE SCALE GENOMIC DNA]</scope>
    <source>
        <strain evidence="8">cv. RG33-2</strain>
    </source>
</reference>
<evidence type="ECO:0000259" key="6">
    <source>
        <dbReference type="Pfam" id="PF01061"/>
    </source>
</evidence>
<dbReference type="STRING" id="63057.A0A2P5EPW1"/>
<protein>
    <submittedName>
        <fullName evidence="7">ABC-2 type transporter</fullName>
    </submittedName>
</protein>